<evidence type="ECO:0000256" key="12">
    <source>
        <dbReference type="SAM" id="MobiDB-lite"/>
    </source>
</evidence>
<dbReference type="AlphaFoldDB" id="A0A7D5VA08"/>
<evidence type="ECO:0000256" key="9">
    <source>
        <dbReference type="ARBA" id="ARBA00023136"/>
    </source>
</evidence>
<keyword evidence="11" id="KW-0175">Coiled coil</keyword>
<dbReference type="InterPro" id="IPR018448">
    <property type="entry name" value="TatB"/>
</dbReference>
<evidence type="ECO:0000256" key="6">
    <source>
        <dbReference type="ARBA" id="ARBA00022927"/>
    </source>
</evidence>
<dbReference type="PANTHER" id="PTHR33162">
    <property type="entry name" value="SEC-INDEPENDENT PROTEIN TRANSLOCASE PROTEIN TATA, CHLOROPLASTIC"/>
    <property type="match status" value="1"/>
</dbReference>
<evidence type="ECO:0000256" key="5">
    <source>
        <dbReference type="ARBA" id="ARBA00022692"/>
    </source>
</evidence>
<reference evidence="13 14" key="1">
    <citation type="journal article" date="2016" name="Int. J. Syst. Evol. Microbiol.">
        <title>Chitinibacter fontanus sp. nov., isolated from a spring.</title>
        <authorList>
            <person name="Sheu S.Y."/>
            <person name="Li Y.S."/>
            <person name="Young C.C."/>
            <person name="Chen W.M."/>
        </authorList>
    </citation>
    <scope>NUCLEOTIDE SEQUENCE [LARGE SCALE GENOMIC DNA]</scope>
    <source>
        <strain evidence="13 14">STM-7</strain>
    </source>
</reference>
<dbReference type="InterPro" id="IPR003369">
    <property type="entry name" value="TatA/B/E"/>
</dbReference>
<evidence type="ECO:0000256" key="8">
    <source>
        <dbReference type="ARBA" id="ARBA00023010"/>
    </source>
</evidence>
<dbReference type="PANTHER" id="PTHR33162:SF1">
    <property type="entry name" value="SEC-INDEPENDENT PROTEIN TRANSLOCASE PROTEIN TATA, CHLOROPLASTIC"/>
    <property type="match status" value="1"/>
</dbReference>
<dbReference type="Gene3D" id="1.20.5.3310">
    <property type="match status" value="1"/>
</dbReference>
<evidence type="ECO:0000256" key="4">
    <source>
        <dbReference type="ARBA" id="ARBA00022519"/>
    </source>
</evidence>
<sequence length="178" mass="19464">MFDVSLGELLVIGAVTLVVVGPEKMPKVARTAGMLFGRLQRFANNVKADLHREMQASELAQIQQEIEAEAAQIKQTIHQPLAQAQAALAELDSSSTRVEPSLVEEPMVSTRAQNVVTAPETGLQATPEIRPEPPRKSREKKVVAEPEAISATEINENQLDLFADLDEVSHTPHASDRR</sequence>
<name>A0A7D5VA08_9NEIS</name>
<feature type="compositionally biased region" description="Basic and acidic residues" evidence="12">
    <location>
        <begin position="129"/>
        <end position="144"/>
    </location>
</feature>
<evidence type="ECO:0000256" key="10">
    <source>
        <dbReference type="HAMAP-Rule" id="MF_00237"/>
    </source>
</evidence>
<keyword evidence="3 10" id="KW-1003">Cell membrane</keyword>
<comment type="function">
    <text evidence="10">Part of the twin-arginine translocation (Tat) system that transports large folded proteins containing a characteristic twin-arginine motif in their signal peptide across membranes. Together with TatC, TatB is part of a receptor directly interacting with Tat signal peptides. TatB may form an oligomeric binding site that transiently accommodates folded Tat precursor proteins before their translocation.</text>
</comment>
<dbReference type="GO" id="GO:0008320">
    <property type="term" value="F:protein transmembrane transporter activity"/>
    <property type="evidence" value="ECO:0007669"/>
    <property type="project" value="UniProtKB-UniRule"/>
</dbReference>
<evidence type="ECO:0000313" key="13">
    <source>
        <dbReference type="EMBL" id="QLI81795.1"/>
    </source>
</evidence>
<protein>
    <recommendedName>
        <fullName evidence="10">Sec-independent protein translocase protein TatB</fullName>
    </recommendedName>
</protein>
<keyword evidence="7 10" id="KW-1133">Transmembrane helix</keyword>
<dbReference type="GO" id="GO:0033281">
    <property type="term" value="C:TAT protein transport complex"/>
    <property type="evidence" value="ECO:0007669"/>
    <property type="project" value="UniProtKB-UniRule"/>
</dbReference>
<keyword evidence="9 10" id="KW-0472">Membrane</keyword>
<dbReference type="PRINTS" id="PR01506">
    <property type="entry name" value="TATBPROTEIN"/>
</dbReference>
<evidence type="ECO:0000256" key="7">
    <source>
        <dbReference type="ARBA" id="ARBA00022989"/>
    </source>
</evidence>
<keyword evidence="14" id="KW-1185">Reference proteome</keyword>
<keyword evidence="2 10" id="KW-0813">Transport</keyword>
<keyword evidence="5 10" id="KW-0812">Transmembrane</keyword>
<evidence type="ECO:0000256" key="1">
    <source>
        <dbReference type="ARBA" id="ARBA00004167"/>
    </source>
</evidence>
<keyword evidence="8 10" id="KW-0811">Translocation</keyword>
<feature type="region of interest" description="Disordered" evidence="12">
    <location>
        <begin position="118"/>
        <end position="157"/>
    </location>
</feature>
<comment type="subunit">
    <text evidence="10">The Tat system comprises two distinct complexes: a TatABC complex, containing multiple copies of TatA, TatB and TatC subunits, and a separate TatA complex, containing only TatA subunits. Substrates initially bind to the TatABC complex, which probably triggers association of the separate TatA complex to form the active translocon.</text>
</comment>
<proteinExistence type="inferred from homology"/>
<evidence type="ECO:0000256" key="11">
    <source>
        <dbReference type="SAM" id="Coils"/>
    </source>
</evidence>
<dbReference type="HAMAP" id="MF_00237">
    <property type="entry name" value="TatB"/>
    <property type="match status" value="1"/>
</dbReference>
<accession>A0A7D5VA08</accession>
<keyword evidence="4" id="KW-0997">Cell inner membrane</keyword>
<comment type="similarity">
    <text evidence="10">Belongs to the TatB family.</text>
</comment>
<comment type="subcellular location">
    <subcellularLocation>
        <location evidence="10">Cell membrane</location>
        <topology evidence="10">Single-pass membrane protein</topology>
    </subcellularLocation>
    <subcellularLocation>
        <location evidence="1">Membrane</location>
        <topology evidence="1">Single-pass membrane protein</topology>
    </subcellularLocation>
</comment>
<dbReference type="GO" id="GO:0043953">
    <property type="term" value="P:protein transport by the Tat complex"/>
    <property type="evidence" value="ECO:0007669"/>
    <property type="project" value="UniProtKB-UniRule"/>
</dbReference>
<dbReference type="EMBL" id="CP058952">
    <property type="protein sequence ID" value="QLI81795.1"/>
    <property type="molecule type" value="Genomic_DNA"/>
</dbReference>
<dbReference type="Pfam" id="PF02416">
    <property type="entry name" value="TatA_B_E"/>
    <property type="match status" value="1"/>
</dbReference>
<keyword evidence="6 10" id="KW-0653">Protein transport</keyword>
<evidence type="ECO:0000313" key="14">
    <source>
        <dbReference type="Proteomes" id="UP000510822"/>
    </source>
</evidence>
<dbReference type="RefSeq" id="WP_180305903.1">
    <property type="nucleotide sequence ID" value="NZ_CP058952.1"/>
</dbReference>
<feature type="coiled-coil region" evidence="11">
    <location>
        <begin position="52"/>
        <end position="79"/>
    </location>
</feature>
<evidence type="ECO:0000256" key="3">
    <source>
        <dbReference type="ARBA" id="ARBA00022475"/>
    </source>
</evidence>
<dbReference type="KEGG" id="cfon:HZU75_09745"/>
<evidence type="ECO:0000256" key="2">
    <source>
        <dbReference type="ARBA" id="ARBA00022448"/>
    </source>
</evidence>
<organism evidence="13 14">
    <name type="scientific">Chitinibacter fontanus</name>
    <dbReference type="NCBI Taxonomy" id="1737446"/>
    <lineage>
        <taxon>Bacteria</taxon>
        <taxon>Pseudomonadati</taxon>
        <taxon>Pseudomonadota</taxon>
        <taxon>Betaproteobacteria</taxon>
        <taxon>Neisseriales</taxon>
        <taxon>Chitinibacteraceae</taxon>
        <taxon>Chitinibacter</taxon>
    </lineage>
</organism>
<gene>
    <name evidence="10 13" type="primary">tatB</name>
    <name evidence="13" type="ORF">HZU75_09745</name>
</gene>
<dbReference type="Proteomes" id="UP000510822">
    <property type="component" value="Chromosome"/>
</dbReference>
<dbReference type="NCBIfam" id="TIGR01410">
    <property type="entry name" value="tatB"/>
    <property type="match status" value="1"/>
</dbReference>